<proteinExistence type="predicted"/>
<protein>
    <submittedName>
        <fullName evidence="1">DUF3158 family protein</fullName>
    </submittedName>
</protein>
<accession>A0A4D6XED8</accession>
<sequence length="186" mass="20906">MTLMRSDTRQTDALQQGAFKPLQQGAYQALQQSASLKGLLKPFKGKGELIQLAEHCASLEAGLRTLTQEVLAQVRQHPFALLPVRLIEQNTAAGTTFLRWQSVQERRMGVGVWAQMIHAPKTPIHLLQDLFALEQHRITLNMQISLIHSIGKQAAECAEKMGQAEAEYQARLQQVMKADTAHRRQF</sequence>
<dbReference type="AlphaFoldDB" id="A0A4D6XED8"/>
<organism evidence="1 2">
    <name type="scientific">Pseudomonas putida</name>
    <name type="common">Arthrobacter siderocapsulatus</name>
    <dbReference type="NCBI Taxonomy" id="303"/>
    <lineage>
        <taxon>Bacteria</taxon>
        <taxon>Pseudomonadati</taxon>
        <taxon>Pseudomonadota</taxon>
        <taxon>Gammaproteobacteria</taxon>
        <taxon>Pseudomonadales</taxon>
        <taxon>Pseudomonadaceae</taxon>
        <taxon>Pseudomonas</taxon>
    </lineage>
</organism>
<name>A0A4D6XED8_PSEPU</name>
<dbReference type="Proteomes" id="UP000298551">
    <property type="component" value="Chromosome"/>
</dbReference>
<reference evidence="2" key="1">
    <citation type="submission" date="2019-04" db="EMBL/GenBank/DDBJ databases">
        <title>Genome sequence of Pseudomonas putida 1290, an auxin catabolizing strain.</title>
        <authorList>
            <person name="Laird T.S."/>
            <person name="Leveau J.H.J."/>
        </authorList>
    </citation>
    <scope>NUCLEOTIDE SEQUENCE [LARGE SCALE GENOMIC DNA]</scope>
    <source>
        <strain evidence="2">1290</strain>
    </source>
</reference>
<dbReference type="Pfam" id="PF11358">
    <property type="entry name" value="DUF3158"/>
    <property type="match status" value="1"/>
</dbReference>
<dbReference type="EMBL" id="CP039371">
    <property type="protein sequence ID" value="QCI14067.1"/>
    <property type="molecule type" value="Genomic_DNA"/>
</dbReference>
<gene>
    <name evidence="1" type="ORF">E6B08_23165</name>
</gene>
<dbReference type="RefSeq" id="WP_136916148.1">
    <property type="nucleotide sequence ID" value="NZ_CP039371.1"/>
</dbReference>
<evidence type="ECO:0000313" key="1">
    <source>
        <dbReference type="EMBL" id="QCI14067.1"/>
    </source>
</evidence>
<evidence type="ECO:0000313" key="2">
    <source>
        <dbReference type="Proteomes" id="UP000298551"/>
    </source>
</evidence>
<dbReference type="InterPro" id="IPR021502">
    <property type="entry name" value="DUF3158"/>
</dbReference>
<dbReference type="OrthoDB" id="8559764at2"/>